<reference evidence="3" key="2">
    <citation type="submission" date="2020-06" db="EMBL/GenBank/DDBJ databases">
        <title>Helianthus annuus Genome sequencing and assembly Release 2.</title>
        <authorList>
            <person name="Gouzy J."/>
            <person name="Langlade N."/>
            <person name="Munos S."/>
        </authorList>
    </citation>
    <scope>NUCLEOTIDE SEQUENCE</scope>
    <source>
        <tissue evidence="3">Leaves</tissue>
    </source>
</reference>
<gene>
    <name evidence="3" type="ORF">HanXRQr2_Chr14g0634111</name>
</gene>
<dbReference type="Proteomes" id="UP000215914">
    <property type="component" value="Unassembled WGS sequence"/>
</dbReference>
<organism evidence="3 4">
    <name type="scientific">Helianthus annuus</name>
    <name type="common">Common sunflower</name>
    <dbReference type="NCBI Taxonomy" id="4232"/>
    <lineage>
        <taxon>Eukaryota</taxon>
        <taxon>Viridiplantae</taxon>
        <taxon>Streptophyta</taxon>
        <taxon>Embryophyta</taxon>
        <taxon>Tracheophyta</taxon>
        <taxon>Spermatophyta</taxon>
        <taxon>Magnoliopsida</taxon>
        <taxon>eudicotyledons</taxon>
        <taxon>Gunneridae</taxon>
        <taxon>Pentapetalae</taxon>
        <taxon>asterids</taxon>
        <taxon>campanulids</taxon>
        <taxon>Asterales</taxon>
        <taxon>Asteraceae</taxon>
        <taxon>Asteroideae</taxon>
        <taxon>Heliantheae alliance</taxon>
        <taxon>Heliantheae</taxon>
        <taxon>Helianthus</taxon>
    </lineage>
</organism>
<comment type="caution">
    <text evidence="3">The sequence shown here is derived from an EMBL/GenBank/DDBJ whole genome shotgun (WGS) entry which is preliminary data.</text>
</comment>
<dbReference type="InterPro" id="IPR002355">
    <property type="entry name" value="Cu_oxidase_Cu_BS"/>
</dbReference>
<keyword evidence="4" id="KW-1185">Reference proteome</keyword>
<evidence type="ECO:0000256" key="2">
    <source>
        <dbReference type="SAM" id="Phobius"/>
    </source>
</evidence>
<evidence type="ECO:0000313" key="3">
    <source>
        <dbReference type="EMBL" id="KAF5768240.1"/>
    </source>
</evidence>
<feature type="transmembrane region" description="Helical" evidence="2">
    <location>
        <begin position="7"/>
        <end position="26"/>
    </location>
</feature>
<dbReference type="PROSITE" id="PS00080">
    <property type="entry name" value="MULTICOPPER_OXIDASE2"/>
    <property type="match status" value="1"/>
</dbReference>
<dbReference type="EMBL" id="MNCJ02000329">
    <property type="protein sequence ID" value="KAF5768240.1"/>
    <property type="molecule type" value="Genomic_DNA"/>
</dbReference>
<dbReference type="AlphaFoldDB" id="A0A9K3E745"/>
<keyword evidence="2" id="KW-1133">Transmembrane helix</keyword>
<dbReference type="GO" id="GO:0005507">
    <property type="term" value="F:copper ion binding"/>
    <property type="evidence" value="ECO:0007669"/>
    <property type="project" value="InterPro"/>
</dbReference>
<evidence type="ECO:0000313" key="4">
    <source>
        <dbReference type="Proteomes" id="UP000215914"/>
    </source>
</evidence>
<protein>
    <submittedName>
        <fullName evidence="3">Multicopper oxidase, copper-binding protein</fullName>
    </submittedName>
</protein>
<name>A0A9K3E745_HELAN</name>
<dbReference type="Gramene" id="mRNA:HanXRQr2_Chr14g0634111">
    <property type="protein sequence ID" value="CDS:HanXRQr2_Chr14g0634111.1"/>
    <property type="gene ID" value="HanXRQr2_Chr14g0634111"/>
</dbReference>
<keyword evidence="2" id="KW-0472">Membrane</keyword>
<feature type="transmembrane region" description="Helical" evidence="2">
    <location>
        <begin position="38"/>
        <end position="59"/>
    </location>
</feature>
<accession>A0A9K3E745</accession>
<sequence>MHCHLNIHISSGLASVFSVYCGGWTLANSKLEQQPLDLPVLILISFIIILNIKIDSILLSRIITFNFFSYKHIVLYNQ</sequence>
<keyword evidence="1" id="KW-0479">Metal-binding</keyword>
<evidence type="ECO:0000256" key="1">
    <source>
        <dbReference type="ARBA" id="ARBA00022723"/>
    </source>
</evidence>
<keyword evidence="2" id="KW-0812">Transmembrane</keyword>
<proteinExistence type="predicted"/>
<reference evidence="3" key="1">
    <citation type="journal article" date="2017" name="Nature">
        <title>The sunflower genome provides insights into oil metabolism, flowering and Asterid evolution.</title>
        <authorList>
            <person name="Badouin H."/>
            <person name="Gouzy J."/>
            <person name="Grassa C.J."/>
            <person name="Murat F."/>
            <person name="Staton S.E."/>
            <person name="Cottret L."/>
            <person name="Lelandais-Briere C."/>
            <person name="Owens G.L."/>
            <person name="Carrere S."/>
            <person name="Mayjonade B."/>
            <person name="Legrand L."/>
            <person name="Gill N."/>
            <person name="Kane N.C."/>
            <person name="Bowers J.E."/>
            <person name="Hubner S."/>
            <person name="Bellec A."/>
            <person name="Berard A."/>
            <person name="Berges H."/>
            <person name="Blanchet N."/>
            <person name="Boniface M.C."/>
            <person name="Brunel D."/>
            <person name="Catrice O."/>
            <person name="Chaidir N."/>
            <person name="Claudel C."/>
            <person name="Donnadieu C."/>
            <person name="Faraut T."/>
            <person name="Fievet G."/>
            <person name="Helmstetter N."/>
            <person name="King M."/>
            <person name="Knapp S.J."/>
            <person name="Lai Z."/>
            <person name="Le Paslier M.C."/>
            <person name="Lippi Y."/>
            <person name="Lorenzon L."/>
            <person name="Mandel J.R."/>
            <person name="Marage G."/>
            <person name="Marchand G."/>
            <person name="Marquand E."/>
            <person name="Bret-Mestries E."/>
            <person name="Morien E."/>
            <person name="Nambeesan S."/>
            <person name="Nguyen T."/>
            <person name="Pegot-Espagnet P."/>
            <person name="Pouilly N."/>
            <person name="Raftis F."/>
            <person name="Sallet E."/>
            <person name="Schiex T."/>
            <person name="Thomas J."/>
            <person name="Vandecasteele C."/>
            <person name="Vares D."/>
            <person name="Vear F."/>
            <person name="Vautrin S."/>
            <person name="Crespi M."/>
            <person name="Mangin B."/>
            <person name="Burke J.M."/>
            <person name="Salse J."/>
            <person name="Munos S."/>
            <person name="Vincourt P."/>
            <person name="Rieseberg L.H."/>
            <person name="Langlade N.B."/>
        </authorList>
    </citation>
    <scope>NUCLEOTIDE SEQUENCE</scope>
    <source>
        <tissue evidence="3">Leaves</tissue>
    </source>
</reference>